<keyword evidence="6 7" id="KW-0472">Membrane</keyword>
<comment type="similarity">
    <text evidence="2">Belongs to the CpsC/CapA family.</text>
</comment>
<proteinExistence type="inferred from homology"/>
<keyword evidence="5 7" id="KW-1133">Transmembrane helix</keyword>
<dbReference type="RefSeq" id="WP_158093293.1">
    <property type="nucleotide sequence ID" value="NZ_BMHB01000002.1"/>
</dbReference>
<protein>
    <submittedName>
        <fullName evidence="9">Capsular polysaccharide biosynthesis protein</fullName>
    </submittedName>
</protein>
<keyword evidence="10" id="KW-1185">Reference proteome</keyword>
<evidence type="ECO:0000256" key="4">
    <source>
        <dbReference type="ARBA" id="ARBA00022692"/>
    </source>
</evidence>
<dbReference type="AlphaFoldDB" id="A0A8J3F1K4"/>
<comment type="caution">
    <text evidence="9">The sequence shown here is derived from an EMBL/GenBank/DDBJ whole genome shotgun (WGS) entry which is preliminary data.</text>
</comment>
<name>A0A8J3F1K4_9BACI</name>
<feature type="transmembrane region" description="Helical" evidence="7">
    <location>
        <begin position="18"/>
        <end position="38"/>
    </location>
</feature>
<evidence type="ECO:0000256" key="3">
    <source>
        <dbReference type="ARBA" id="ARBA00022475"/>
    </source>
</evidence>
<dbReference type="EMBL" id="BMHB01000002">
    <property type="protein sequence ID" value="GGI16696.1"/>
    <property type="molecule type" value="Genomic_DNA"/>
</dbReference>
<evidence type="ECO:0000313" key="10">
    <source>
        <dbReference type="Proteomes" id="UP000626244"/>
    </source>
</evidence>
<organism evidence="9 10">
    <name type="scientific">Gottfriedia solisilvae</name>
    <dbReference type="NCBI Taxonomy" id="1516104"/>
    <lineage>
        <taxon>Bacteria</taxon>
        <taxon>Bacillati</taxon>
        <taxon>Bacillota</taxon>
        <taxon>Bacilli</taxon>
        <taxon>Bacillales</taxon>
        <taxon>Bacillaceae</taxon>
        <taxon>Gottfriedia</taxon>
    </lineage>
</organism>
<evidence type="ECO:0000313" key="9">
    <source>
        <dbReference type="EMBL" id="GGI16696.1"/>
    </source>
</evidence>
<dbReference type="OrthoDB" id="2365115at2"/>
<dbReference type="PANTHER" id="PTHR32309">
    <property type="entry name" value="TYROSINE-PROTEIN KINASE"/>
    <property type="match status" value="1"/>
</dbReference>
<keyword evidence="4 7" id="KW-0812">Transmembrane</keyword>
<evidence type="ECO:0000256" key="1">
    <source>
        <dbReference type="ARBA" id="ARBA00004651"/>
    </source>
</evidence>
<gene>
    <name evidence="9" type="ORF">GCM10007380_34250</name>
</gene>
<evidence type="ECO:0000259" key="8">
    <source>
        <dbReference type="Pfam" id="PF02706"/>
    </source>
</evidence>
<evidence type="ECO:0000256" key="7">
    <source>
        <dbReference type="SAM" id="Phobius"/>
    </source>
</evidence>
<feature type="transmembrane region" description="Helical" evidence="7">
    <location>
        <begin position="161"/>
        <end position="182"/>
    </location>
</feature>
<comment type="subcellular location">
    <subcellularLocation>
        <location evidence="1">Cell membrane</location>
        <topology evidence="1">Multi-pass membrane protein</topology>
    </subcellularLocation>
</comment>
<keyword evidence="3" id="KW-1003">Cell membrane</keyword>
<dbReference type="InterPro" id="IPR003856">
    <property type="entry name" value="LPS_length_determ_N"/>
</dbReference>
<dbReference type="PANTHER" id="PTHR32309:SF31">
    <property type="entry name" value="CAPSULAR EXOPOLYSACCHARIDE FAMILY"/>
    <property type="match status" value="1"/>
</dbReference>
<evidence type="ECO:0000256" key="6">
    <source>
        <dbReference type="ARBA" id="ARBA00023136"/>
    </source>
</evidence>
<dbReference type="InterPro" id="IPR050445">
    <property type="entry name" value="Bact_polysacc_biosynth/exp"/>
</dbReference>
<dbReference type="Proteomes" id="UP000626244">
    <property type="component" value="Unassembled WGS sequence"/>
</dbReference>
<sequence length="240" mass="26632">MENELSLKKILELIKKRIWLIIVFSIFFSTLGGGYSLFFTKTLYETSSKLIVNATSPEMMNTLLVMIKEPSLLQNVVDDLDLKVSAEELSKQIFPESIGGSSIVRISVVYSDPELAVEIANSTANAFVNQIPQILGFKDTRVLSEGQINSNPINDDLLKNILLGLLVGLIAGVGYVFLLDFLDDSVRSEQDVEVLIGIPVLGVISKMNKKNTTLKKSDMLRVETREDSYANNEQKVISLN</sequence>
<accession>A0A8J3F1K4</accession>
<evidence type="ECO:0000256" key="2">
    <source>
        <dbReference type="ARBA" id="ARBA00006683"/>
    </source>
</evidence>
<dbReference type="Pfam" id="PF02706">
    <property type="entry name" value="Wzz"/>
    <property type="match status" value="1"/>
</dbReference>
<feature type="domain" description="Polysaccharide chain length determinant N-terminal" evidence="8">
    <location>
        <begin position="3"/>
        <end position="61"/>
    </location>
</feature>
<reference evidence="10" key="1">
    <citation type="journal article" date="2019" name="Int. J. Syst. Evol. Microbiol.">
        <title>The Global Catalogue of Microorganisms (GCM) 10K type strain sequencing project: providing services to taxonomists for standard genome sequencing and annotation.</title>
        <authorList>
            <consortium name="The Broad Institute Genomics Platform"/>
            <consortium name="The Broad Institute Genome Sequencing Center for Infectious Disease"/>
            <person name="Wu L."/>
            <person name="Ma J."/>
        </authorList>
    </citation>
    <scope>NUCLEOTIDE SEQUENCE [LARGE SCALE GENOMIC DNA]</scope>
    <source>
        <strain evidence="10">CGMCC 1.14993</strain>
    </source>
</reference>
<evidence type="ECO:0000256" key="5">
    <source>
        <dbReference type="ARBA" id="ARBA00022989"/>
    </source>
</evidence>
<dbReference type="GO" id="GO:0005886">
    <property type="term" value="C:plasma membrane"/>
    <property type="evidence" value="ECO:0007669"/>
    <property type="project" value="UniProtKB-SubCell"/>
</dbReference>